<keyword evidence="1" id="KW-0732">Signal</keyword>
<dbReference type="RefSeq" id="WP_323294927.1">
    <property type="nucleotide sequence ID" value="NZ_JAYFUM010000001.1"/>
</dbReference>
<comment type="caution">
    <text evidence="2">The sequence shown here is derived from an EMBL/GenBank/DDBJ whole genome shotgun (WGS) entry which is preliminary data.</text>
</comment>
<reference evidence="2 3" key="1">
    <citation type="submission" date="2023-12" db="EMBL/GenBank/DDBJ databases">
        <title>Novel species of the genus Arcicella isolated from rivers.</title>
        <authorList>
            <person name="Lu H."/>
        </authorList>
    </citation>
    <scope>NUCLEOTIDE SEQUENCE [LARGE SCALE GENOMIC DNA]</scope>
    <source>
        <strain evidence="2 3">KCTC 23307</strain>
    </source>
</reference>
<evidence type="ECO:0008006" key="4">
    <source>
        <dbReference type="Google" id="ProtNLM"/>
    </source>
</evidence>
<dbReference type="Proteomes" id="UP001302949">
    <property type="component" value="Unassembled WGS sequence"/>
</dbReference>
<dbReference type="EMBL" id="JAYFUM010000001">
    <property type="protein sequence ID" value="MEA5137759.1"/>
    <property type="molecule type" value="Genomic_DNA"/>
</dbReference>
<evidence type="ECO:0000313" key="2">
    <source>
        <dbReference type="EMBL" id="MEA5137759.1"/>
    </source>
</evidence>
<accession>A0ABU5Q4K7</accession>
<feature type="signal peptide" evidence="1">
    <location>
        <begin position="1"/>
        <end position="26"/>
    </location>
</feature>
<organism evidence="2 3">
    <name type="scientific">Arcicella rigui</name>
    <dbReference type="NCBI Taxonomy" id="797020"/>
    <lineage>
        <taxon>Bacteria</taxon>
        <taxon>Pseudomonadati</taxon>
        <taxon>Bacteroidota</taxon>
        <taxon>Cytophagia</taxon>
        <taxon>Cytophagales</taxon>
        <taxon>Flectobacillaceae</taxon>
        <taxon>Arcicella</taxon>
    </lineage>
</organism>
<evidence type="ECO:0000256" key="1">
    <source>
        <dbReference type="SAM" id="SignalP"/>
    </source>
</evidence>
<feature type="chain" id="PRO_5046747470" description="Outer membrane protein beta-barrel domain-containing protein" evidence="1">
    <location>
        <begin position="27"/>
        <end position="256"/>
    </location>
</feature>
<gene>
    <name evidence="2" type="ORF">VB248_01365</name>
</gene>
<evidence type="ECO:0000313" key="3">
    <source>
        <dbReference type="Proteomes" id="UP001302949"/>
    </source>
</evidence>
<sequence>MKVSQKVFVHLISALLLISIQNPIFAQISVTARYGKGFVNNDLVHRIGTFRVQYAIAENDYAFGIQVPVVNKLRLFVQAEMEIQKKEYQTQLVNYKNLFLKPGNPSRVEFYDNAFYHVKYTAHQFPVLIRKEFQVLPNLSVSVAAGFLLKYTFVKIDSDVLTLYGQEISDYSFGLTKDRLVVSPYYVKDAQALLNLQKGGTPKIASIGVAYNFYKFKIGAEYRYTSHFILPEDSQAYSSVNATLAYHLSKIKKEAK</sequence>
<keyword evidence="3" id="KW-1185">Reference proteome</keyword>
<protein>
    <recommendedName>
        <fullName evidence="4">Outer membrane protein beta-barrel domain-containing protein</fullName>
    </recommendedName>
</protein>
<name>A0ABU5Q4K7_9BACT</name>
<proteinExistence type="predicted"/>